<accession>A0A1B7JRD4</accession>
<protein>
    <recommendedName>
        <fullName evidence="1">HTH cro/C1-type domain-containing protein</fullName>
    </recommendedName>
</protein>
<keyword evidence="3" id="KW-1185">Reference proteome</keyword>
<dbReference type="PATRIC" id="fig|1354272.4.peg.2655"/>
<dbReference type="GO" id="GO:0003677">
    <property type="term" value="F:DNA binding"/>
    <property type="evidence" value="ECO:0007669"/>
    <property type="project" value="InterPro"/>
</dbReference>
<feature type="domain" description="HTH cro/C1-type" evidence="1">
    <location>
        <begin position="16"/>
        <end position="70"/>
    </location>
</feature>
<comment type="caution">
    <text evidence="2">The sequence shown here is derived from an EMBL/GenBank/DDBJ whole genome shotgun (WGS) entry which is preliminary data.</text>
</comment>
<reference evidence="2 3" key="1">
    <citation type="submission" date="2016-04" db="EMBL/GenBank/DDBJ databases">
        <title>ATOL: Assembling a taxonomically balanced genome-scale reconstruction of the evolutionary history of the Enterobacteriaceae.</title>
        <authorList>
            <person name="Plunkett G.III."/>
            <person name="Neeno-Eckwall E.C."/>
            <person name="Glasner J.D."/>
            <person name="Perna N.T."/>
        </authorList>
    </citation>
    <scope>NUCLEOTIDE SEQUENCE [LARGE SCALE GENOMIC DNA]</scope>
    <source>
        <strain evidence="2 3">ATCC 35613</strain>
    </source>
</reference>
<evidence type="ECO:0000313" key="2">
    <source>
        <dbReference type="EMBL" id="OAT50445.1"/>
    </source>
</evidence>
<evidence type="ECO:0000313" key="3">
    <source>
        <dbReference type="Proteomes" id="UP000078224"/>
    </source>
</evidence>
<dbReference type="InterPro" id="IPR010982">
    <property type="entry name" value="Lambda_DNA-bd_dom_sf"/>
</dbReference>
<evidence type="ECO:0000259" key="1">
    <source>
        <dbReference type="PROSITE" id="PS50943"/>
    </source>
</evidence>
<name>A0A1B7JRD4_9GAMM</name>
<dbReference type="Pfam" id="PF01381">
    <property type="entry name" value="HTH_3"/>
    <property type="match status" value="1"/>
</dbReference>
<organism evidence="2 3">
    <name type="scientific">Providencia heimbachae ATCC 35613</name>
    <dbReference type="NCBI Taxonomy" id="1354272"/>
    <lineage>
        <taxon>Bacteria</taxon>
        <taxon>Pseudomonadati</taxon>
        <taxon>Pseudomonadota</taxon>
        <taxon>Gammaproteobacteria</taxon>
        <taxon>Enterobacterales</taxon>
        <taxon>Morganellaceae</taxon>
        <taxon>Providencia</taxon>
    </lineage>
</organism>
<dbReference type="SMART" id="SM00530">
    <property type="entry name" value="HTH_XRE"/>
    <property type="match status" value="1"/>
</dbReference>
<dbReference type="OrthoDB" id="6466804at2"/>
<gene>
    <name evidence="2" type="ORF">M998_2607</name>
</gene>
<dbReference type="InterPro" id="IPR001387">
    <property type="entry name" value="Cro/C1-type_HTH"/>
</dbReference>
<dbReference type="SUPFAM" id="SSF47413">
    <property type="entry name" value="lambda repressor-like DNA-binding domains"/>
    <property type="match status" value="1"/>
</dbReference>
<dbReference type="Gene3D" id="1.10.260.40">
    <property type="entry name" value="lambda repressor-like DNA-binding domains"/>
    <property type="match status" value="1"/>
</dbReference>
<dbReference type="CDD" id="cd00093">
    <property type="entry name" value="HTH_XRE"/>
    <property type="match status" value="1"/>
</dbReference>
<dbReference type="PROSITE" id="PS50943">
    <property type="entry name" value="HTH_CROC1"/>
    <property type="match status" value="1"/>
</dbReference>
<dbReference type="AlphaFoldDB" id="A0A1B7JRD4"/>
<proteinExistence type="predicted"/>
<dbReference type="Proteomes" id="UP000078224">
    <property type="component" value="Unassembled WGS sequence"/>
</dbReference>
<dbReference type="RefSeq" id="WP_068437480.1">
    <property type="nucleotide sequence ID" value="NZ_LXEW01000037.1"/>
</dbReference>
<dbReference type="EMBL" id="LXEW01000037">
    <property type="protein sequence ID" value="OAT50445.1"/>
    <property type="molecule type" value="Genomic_DNA"/>
</dbReference>
<sequence>MMKNNILLRKEIGLFLKSARINKSLTGFQLGELLRISQQQISRYERGETGINIETLDTLLTVLDKDWSEFFFKVLVNYSDEIADIKTHNDFIY</sequence>